<dbReference type="GO" id="GO:0016740">
    <property type="term" value="F:transferase activity"/>
    <property type="evidence" value="ECO:0007669"/>
    <property type="project" value="UniProtKB-KW"/>
</dbReference>
<reference evidence="4 5" key="1">
    <citation type="journal article" date="2009" name="PLoS ONE">
        <title>Complete genome sequence of the aerobic CO-oxidizing thermophile Thermomicrobium roseum.</title>
        <authorList>
            <person name="Wu D."/>
            <person name="Raymond J."/>
            <person name="Wu M."/>
            <person name="Chatterji S."/>
            <person name="Ren Q."/>
            <person name="Graham J.E."/>
            <person name="Bryant D.A."/>
            <person name="Robb F."/>
            <person name="Colman A."/>
            <person name="Tallon L.J."/>
            <person name="Badger J.H."/>
            <person name="Madupu R."/>
            <person name="Ward N.L."/>
            <person name="Eisen J.A."/>
        </authorList>
    </citation>
    <scope>NUCLEOTIDE SEQUENCE [LARGE SCALE GENOMIC DNA]</scope>
    <source>
        <strain evidence="5">ATCC 27502 / DSM 5159 / P-2</strain>
    </source>
</reference>
<keyword evidence="1" id="KW-0677">Repeat</keyword>
<dbReference type="OrthoDB" id="144905at2"/>
<feature type="domain" description="Prenyltransferase alpha-alpha toroid" evidence="3">
    <location>
        <begin position="36"/>
        <end position="260"/>
    </location>
</feature>
<evidence type="ECO:0000313" key="4">
    <source>
        <dbReference type="EMBL" id="ACM05827.1"/>
    </source>
</evidence>
<dbReference type="PANTHER" id="PTHR10559:SF18">
    <property type="entry name" value="TRANSCOBALAMIN II"/>
    <property type="match status" value="1"/>
</dbReference>
<dbReference type="PANTHER" id="PTHR10559">
    <property type="entry name" value="TRANSCOBALAMIN-1/GASTRIC INTRINSIC FACTOR"/>
    <property type="match status" value="1"/>
</dbReference>
<feature type="chain" id="PRO_5002888162" evidence="2">
    <location>
        <begin position="24"/>
        <end position="501"/>
    </location>
</feature>
<dbReference type="InterPro" id="IPR051588">
    <property type="entry name" value="Cobalamin_Transport"/>
</dbReference>
<dbReference type="EMBL" id="CP001275">
    <property type="protein sequence ID" value="ACM05827.1"/>
    <property type="molecule type" value="Genomic_DNA"/>
</dbReference>
<dbReference type="HOGENOM" id="CLU_543939_0_0_0"/>
<evidence type="ECO:0000256" key="2">
    <source>
        <dbReference type="SAM" id="SignalP"/>
    </source>
</evidence>
<protein>
    <submittedName>
        <fullName evidence="4">Prenyltransferase and squalene oxidase repeat domain protein</fullName>
    </submittedName>
</protein>
<dbReference type="KEGG" id="tro:trd_0193"/>
<dbReference type="eggNOG" id="COG2373">
    <property type="taxonomic scope" value="Bacteria"/>
</dbReference>
<dbReference type="STRING" id="309801.trd_0193"/>
<dbReference type="AlphaFoldDB" id="B9KXK6"/>
<dbReference type="Pfam" id="PF00432">
    <property type="entry name" value="Prenyltrans"/>
    <property type="match status" value="1"/>
</dbReference>
<evidence type="ECO:0000256" key="1">
    <source>
        <dbReference type="ARBA" id="ARBA00022737"/>
    </source>
</evidence>
<keyword evidence="4" id="KW-0808">Transferase</keyword>
<dbReference type="SUPFAM" id="SSF48239">
    <property type="entry name" value="Terpenoid cyclases/Protein prenyltransferases"/>
    <property type="match status" value="2"/>
</dbReference>
<feature type="signal peptide" evidence="2">
    <location>
        <begin position="1"/>
        <end position="23"/>
    </location>
</feature>
<keyword evidence="2" id="KW-0732">Signal</keyword>
<accession>B9KXK6</accession>
<name>B9KXK6_THERP</name>
<evidence type="ECO:0000259" key="3">
    <source>
        <dbReference type="Pfam" id="PF00432"/>
    </source>
</evidence>
<proteinExistence type="predicted"/>
<dbReference type="Gene3D" id="1.50.10.20">
    <property type="match status" value="2"/>
</dbReference>
<dbReference type="InterPro" id="IPR001330">
    <property type="entry name" value="Prenyltrans"/>
</dbReference>
<organism evidence="4 5">
    <name type="scientific">Thermomicrobium roseum (strain ATCC 27502 / DSM 5159 / P-2)</name>
    <dbReference type="NCBI Taxonomy" id="309801"/>
    <lineage>
        <taxon>Bacteria</taxon>
        <taxon>Pseudomonadati</taxon>
        <taxon>Thermomicrobiota</taxon>
        <taxon>Thermomicrobia</taxon>
        <taxon>Thermomicrobiales</taxon>
        <taxon>Thermomicrobiaceae</taxon>
        <taxon>Thermomicrobium</taxon>
    </lineage>
</organism>
<dbReference type="CDD" id="cd00688">
    <property type="entry name" value="ISOPREN_C2_like"/>
    <property type="match status" value="1"/>
</dbReference>
<sequence length="501" mass="53717">MRRILAILTIFLLVLAPGASVSANQFTVGRALTGAVTWLTTQQRADGGFAGFTGESDPGMTVDAVLALASVGIDPGSVQQVGGASAIAYLESAAARYSEKPGGAAKLILAAVASGRDPRAFGGVDLVARLQRAYDRATGLYDQQLFSNAYALLALAAAGVPVPERAVQAVLERQAADGSWAWDGSTEPGAGDSNTTALVIQALVAAGQREHPQVRQALLYLRSVQAADGSFAYQPADQLVGDANSTALAVQALLAAGEEPQSPSWRFALDALARFANSSGALRWRDDAPDDNLFATVQAIPALAREAFPLRGIALPLTRARVPFETTAEGCRLFPETGHSLCGPFLETWEQRGGVANFGYPITGPFFDPHLRLLVQYTERARFEFHLKPDGSTLVMLGRLGAERLPAAPREPFAPAQPGDPAACTYFVETQHNLCHGFRAYWEQYGGLAVFGYPLSEEFVEDGMVVQYFERARFEWHPGSWPERHDVLLTRLGARIVEEGS</sequence>
<evidence type="ECO:0000313" key="5">
    <source>
        <dbReference type="Proteomes" id="UP000000447"/>
    </source>
</evidence>
<keyword evidence="5" id="KW-1185">Reference proteome</keyword>
<gene>
    <name evidence="4" type="ordered locus">trd_0193</name>
</gene>
<dbReference type="Proteomes" id="UP000000447">
    <property type="component" value="Chromosome"/>
</dbReference>
<dbReference type="RefSeq" id="WP_012641606.1">
    <property type="nucleotide sequence ID" value="NC_011959.1"/>
</dbReference>
<dbReference type="InterPro" id="IPR008930">
    <property type="entry name" value="Terpenoid_cyclase/PrenylTrfase"/>
</dbReference>